<proteinExistence type="predicted"/>
<evidence type="ECO:0000313" key="2">
    <source>
        <dbReference type="Proteomes" id="UP000694861"/>
    </source>
</evidence>
<feature type="compositionally biased region" description="Basic and acidic residues" evidence="1">
    <location>
        <begin position="14"/>
        <end position="32"/>
    </location>
</feature>
<accession>A0ABM0PV28</accession>
<gene>
    <name evidence="3" type="primary">LOC103343038</name>
</gene>
<dbReference type="RefSeq" id="XP_008244930.1">
    <property type="nucleotide sequence ID" value="XM_008246708.1"/>
</dbReference>
<dbReference type="GeneID" id="103343038"/>
<name>A0ABM0PV28_PRUMU</name>
<reference evidence="3" key="2">
    <citation type="submission" date="2025-08" db="UniProtKB">
        <authorList>
            <consortium name="RefSeq"/>
        </authorList>
    </citation>
    <scope>IDENTIFICATION</scope>
</reference>
<evidence type="ECO:0000256" key="1">
    <source>
        <dbReference type="SAM" id="MobiDB-lite"/>
    </source>
</evidence>
<sequence length="152" mass="16757">MVSEYNQFAAVAVGDKRKHDQISSPSHGKEGNKPGNPPTPEKTNLEGRASNRSRRDETGNKLETSSETDSIKATLVLHEDLKQLSEIIHTIEGNCPNITGSVNVLDLFISSKNHIEYGRKKAGRGVMMLKEGLSILYEAQELLKVTDSKPQE</sequence>
<dbReference type="Proteomes" id="UP000694861">
    <property type="component" value="Unplaced"/>
</dbReference>
<organism evidence="2 3">
    <name type="scientific">Prunus mume</name>
    <name type="common">Japanese apricot</name>
    <name type="synonym">Armeniaca mume</name>
    <dbReference type="NCBI Taxonomy" id="102107"/>
    <lineage>
        <taxon>Eukaryota</taxon>
        <taxon>Viridiplantae</taxon>
        <taxon>Streptophyta</taxon>
        <taxon>Embryophyta</taxon>
        <taxon>Tracheophyta</taxon>
        <taxon>Spermatophyta</taxon>
        <taxon>Magnoliopsida</taxon>
        <taxon>eudicotyledons</taxon>
        <taxon>Gunneridae</taxon>
        <taxon>Pentapetalae</taxon>
        <taxon>rosids</taxon>
        <taxon>fabids</taxon>
        <taxon>Rosales</taxon>
        <taxon>Rosaceae</taxon>
        <taxon>Amygdaloideae</taxon>
        <taxon>Amygdaleae</taxon>
        <taxon>Prunus</taxon>
    </lineage>
</organism>
<feature type="region of interest" description="Disordered" evidence="1">
    <location>
        <begin position="1"/>
        <end position="72"/>
    </location>
</feature>
<keyword evidence="2" id="KW-1185">Reference proteome</keyword>
<reference evidence="2" key="1">
    <citation type="journal article" date="2012" name="Nat. Commun.">
        <title>The genome of Prunus mume.</title>
        <authorList>
            <person name="Zhang Q."/>
            <person name="Chen W."/>
            <person name="Sun L."/>
            <person name="Zhao F."/>
            <person name="Huang B."/>
            <person name="Yang W."/>
            <person name="Tao Y."/>
            <person name="Wang J."/>
            <person name="Yuan Z."/>
            <person name="Fan G."/>
            <person name="Xing Z."/>
            <person name="Han C."/>
            <person name="Pan H."/>
            <person name="Zhong X."/>
            <person name="Shi W."/>
            <person name="Liang X."/>
            <person name="Du D."/>
            <person name="Sun F."/>
            <person name="Xu Z."/>
            <person name="Hao R."/>
            <person name="Lv T."/>
            <person name="Lv Y."/>
            <person name="Zheng Z."/>
            <person name="Sun M."/>
            <person name="Luo L."/>
            <person name="Cai M."/>
            <person name="Gao Y."/>
            <person name="Wang J."/>
            <person name="Yin Y."/>
            <person name="Xu X."/>
            <person name="Cheng T."/>
            <person name="Wang J."/>
        </authorList>
    </citation>
    <scope>NUCLEOTIDE SEQUENCE [LARGE SCALE GENOMIC DNA]</scope>
</reference>
<protein>
    <submittedName>
        <fullName evidence="3">Uncharacterized protein LOC103343038</fullName>
    </submittedName>
</protein>
<evidence type="ECO:0000313" key="3">
    <source>
        <dbReference type="RefSeq" id="XP_008244930.1"/>
    </source>
</evidence>